<keyword evidence="2" id="KW-1185">Reference proteome</keyword>
<gene>
    <name evidence="1" type="ORF">Amon02_000257800</name>
</gene>
<evidence type="ECO:0000313" key="1">
    <source>
        <dbReference type="EMBL" id="GME76384.1"/>
    </source>
</evidence>
<dbReference type="EMBL" id="BSXS01001506">
    <property type="protein sequence ID" value="GME76384.1"/>
    <property type="molecule type" value="Genomic_DNA"/>
</dbReference>
<sequence length="299" mass="34210">METIQLSIDRLPSCITKLDLCTYGSKPVIFQEKERQLSFKNLPQLEELEIFDDNSTLSLKKRRVLSNSINGPLTNTFRSLDIRLDSVNGANIFRNYVLPLDNLTELKINIGTYGSPVIADDDAGAFGLCVRSSSICNSLESLDLSIHYGRELSTFWQSFVSPLQNLSELTLTLFEGVLNVNEWPHQLNFLTLNIDGEERFYGCGEVPDDPELFGRVELHGISRSSLKCIRLWGLGNIMVKDDPDGKDQTIIIIPNFYDEYDDSHFIRNYYDNKFGFPEVIEEIDNVKFMIEGEWTFYKS</sequence>
<comment type="caution">
    <text evidence="1">The sequence shown here is derived from an EMBL/GenBank/DDBJ whole genome shotgun (WGS) entry which is preliminary data.</text>
</comment>
<protein>
    <submittedName>
        <fullName evidence="1">Unnamed protein product</fullName>
    </submittedName>
</protein>
<accession>A0ACB5SXY2</accession>
<proteinExistence type="predicted"/>
<reference evidence="1" key="1">
    <citation type="submission" date="2023-04" db="EMBL/GenBank/DDBJ databases">
        <title>Ambrosiozyma monospora NBRC 10751.</title>
        <authorList>
            <person name="Ichikawa N."/>
            <person name="Sato H."/>
            <person name="Tonouchi N."/>
        </authorList>
    </citation>
    <scope>NUCLEOTIDE SEQUENCE</scope>
    <source>
        <strain evidence="1">NBRC 10751</strain>
    </source>
</reference>
<evidence type="ECO:0000313" key="2">
    <source>
        <dbReference type="Proteomes" id="UP001165064"/>
    </source>
</evidence>
<organism evidence="1 2">
    <name type="scientific">Ambrosiozyma monospora</name>
    <name type="common">Yeast</name>
    <name type="synonym">Endomycopsis monosporus</name>
    <dbReference type="NCBI Taxonomy" id="43982"/>
    <lineage>
        <taxon>Eukaryota</taxon>
        <taxon>Fungi</taxon>
        <taxon>Dikarya</taxon>
        <taxon>Ascomycota</taxon>
        <taxon>Saccharomycotina</taxon>
        <taxon>Pichiomycetes</taxon>
        <taxon>Pichiales</taxon>
        <taxon>Pichiaceae</taxon>
        <taxon>Ambrosiozyma</taxon>
    </lineage>
</organism>
<dbReference type="Proteomes" id="UP001165064">
    <property type="component" value="Unassembled WGS sequence"/>
</dbReference>
<name>A0ACB5SXY2_AMBMO</name>